<feature type="domain" description="Helitron helicase-like" evidence="1">
    <location>
        <begin position="8"/>
        <end position="35"/>
    </location>
</feature>
<keyword evidence="2" id="KW-0347">Helicase</keyword>
<evidence type="ECO:0000313" key="3">
    <source>
        <dbReference type="Proteomes" id="UP000887116"/>
    </source>
</evidence>
<keyword evidence="2" id="KW-0378">Hydrolase</keyword>
<proteinExistence type="predicted"/>
<dbReference type="InterPro" id="IPR025476">
    <property type="entry name" value="Helitron_helicase-like"/>
</dbReference>
<dbReference type="GO" id="GO:0004386">
    <property type="term" value="F:helicase activity"/>
    <property type="evidence" value="ECO:0007669"/>
    <property type="project" value="UniProtKB-KW"/>
</dbReference>
<dbReference type="OrthoDB" id="6434796at2759"/>
<evidence type="ECO:0000313" key="2">
    <source>
        <dbReference type="EMBL" id="GFR06817.1"/>
    </source>
</evidence>
<dbReference type="Proteomes" id="UP000887116">
    <property type="component" value="Unassembled WGS sequence"/>
</dbReference>
<dbReference type="PANTHER" id="PTHR47642:SF5">
    <property type="entry name" value="ATP-DEPENDENT DNA HELICASE"/>
    <property type="match status" value="1"/>
</dbReference>
<dbReference type="AlphaFoldDB" id="A0A8X6LFT6"/>
<sequence length="415" mass="48918">MKYIKNDDEVFGGKVKDYWWRIEFQNRGSPHLHMVFWIEDHPEFNTEEGKFLLDRNCCCKMPTEEEDPELHEFVKKCQIHRHTQTCTKNNTAVRCRFNFPREECDETRIVSHSSDDFLRNGGRICLLKCRKKDAWVNNYHPKLLRLWTGNMDIQPCGANEAIAYYIAKYQSKAEPKEIVSGIVQAIQQIQHEASDISRKLFKICMKILHERQVLAAECAYRLCHILLRDSSRSCIFLNTRKPEQRYRVLQFNKNGHAIGYYSNIFERYEKRPLHYSDYNFQNMSLTEFAMLFVPFYTKKASETEESIDHDSYEEQPNVRRSLITLSDDSKMVVRNVPAVGRVPYFIASSDPENFFHSLLVQYMPYRSETELLEGFDSAKDAFLARENRLIENGINSLKTPSTKSMLLKFWSSQKL</sequence>
<accession>A0A8X6LFT6</accession>
<organism evidence="2 3">
    <name type="scientific">Trichonephila clavata</name>
    <name type="common">Joro spider</name>
    <name type="synonym">Nephila clavata</name>
    <dbReference type="NCBI Taxonomy" id="2740835"/>
    <lineage>
        <taxon>Eukaryota</taxon>
        <taxon>Metazoa</taxon>
        <taxon>Ecdysozoa</taxon>
        <taxon>Arthropoda</taxon>
        <taxon>Chelicerata</taxon>
        <taxon>Arachnida</taxon>
        <taxon>Araneae</taxon>
        <taxon>Araneomorphae</taxon>
        <taxon>Entelegynae</taxon>
        <taxon>Araneoidea</taxon>
        <taxon>Nephilidae</taxon>
        <taxon>Trichonephila</taxon>
    </lineage>
</organism>
<keyword evidence="2" id="KW-0547">Nucleotide-binding</keyword>
<comment type="caution">
    <text evidence="2">The sequence shown here is derived from an EMBL/GenBank/DDBJ whole genome shotgun (WGS) entry which is preliminary data.</text>
</comment>
<name>A0A8X6LFT6_TRICU</name>
<dbReference type="EMBL" id="BMAO01026068">
    <property type="protein sequence ID" value="GFR06817.1"/>
    <property type="molecule type" value="Genomic_DNA"/>
</dbReference>
<keyword evidence="2" id="KW-0067">ATP-binding</keyword>
<dbReference type="PANTHER" id="PTHR47642">
    <property type="entry name" value="ATP-DEPENDENT DNA HELICASE"/>
    <property type="match status" value="1"/>
</dbReference>
<keyword evidence="3" id="KW-1185">Reference proteome</keyword>
<dbReference type="InterPro" id="IPR051055">
    <property type="entry name" value="PIF1_helicase"/>
</dbReference>
<protein>
    <submittedName>
        <fullName evidence="2">ATP-dependent DNA helicase</fullName>
    </submittedName>
</protein>
<gene>
    <name evidence="2" type="primary">pif1_10</name>
    <name evidence="2" type="ORF">TNCT_73891</name>
</gene>
<reference evidence="2" key="1">
    <citation type="submission" date="2020-07" db="EMBL/GenBank/DDBJ databases">
        <title>Multicomponent nature underlies the extraordinary mechanical properties of spider dragline silk.</title>
        <authorList>
            <person name="Kono N."/>
            <person name="Nakamura H."/>
            <person name="Mori M."/>
            <person name="Yoshida Y."/>
            <person name="Ohtoshi R."/>
            <person name="Malay A.D."/>
            <person name="Moran D.A.P."/>
            <person name="Tomita M."/>
            <person name="Numata K."/>
            <person name="Arakawa K."/>
        </authorList>
    </citation>
    <scope>NUCLEOTIDE SEQUENCE</scope>
</reference>
<evidence type="ECO:0000259" key="1">
    <source>
        <dbReference type="Pfam" id="PF14214"/>
    </source>
</evidence>
<dbReference type="Pfam" id="PF14214">
    <property type="entry name" value="Helitron_like_N"/>
    <property type="match status" value="1"/>
</dbReference>